<comment type="caution">
    <text evidence="2">The sequence shown here is derived from an EMBL/GenBank/DDBJ whole genome shotgun (WGS) entry which is preliminary data.</text>
</comment>
<feature type="domain" description="BON" evidence="1">
    <location>
        <begin position="77"/>
        <end position="145"/>
    </location>
</feature>
<dbReference type="EMBL" id="JBEWLZ010000015">
    <property type="protein sequence ID" value="MET1491744.1"/>
    <property type="molecule type" value="Genomic_DNA"/>
</dbReference>
<evidence type="ECO:0000313" key="2">
    <source>
        <dbReference type="EMBL" id="MET1491744.1"/>
    </source>
</evidence>
<reference evidence="2 3" key="1">
    <citation type="submission" date="2024-07" db="EMBL/GenBank/DDBJ databases">
        <title>Uliginosibacterium paludis KCTC:42655.</title>
        <authorList>
            <person name="Kim M.K."/>
        </authorList>
    </citation>
    <scope>NUCLEOTIDE SEQUENCE [LARGE SCALE GENOMIC DNA]</scope>
    <source>
        <strain evidence="2 3">KCTC 42655</strain>
    </source>
</reference>
<gene>
    <name evidence="2" type="ORF">ABVT11_18035</name>
</gene>
<dbReference type="InterPro" id="IPR007055">
    <property type="entry name" value="BON_dom"/>
</dbReference>
<dbReference type="Proteomes" id="UP001548590">
    <property type="component" value="Unassembled WGS sequence"/>
</dbReference>
<dbReference type="RefSeq" id="WP_345929810.1">
    <property type="nucleotide sequence ID" value="NZ_JBDIVF010000012.1"/>
</dbReference>
<accession>A0ABV2CV06</accession>
<protein>
    <submittedName>
        <fullName evidence="2">BON domain-containing protein</fullName>
    </submittedName>
</protein>
<dbReference type="Gene3D" id="3.30.1340.30">
    <property type="match status" value="1"/>
</dbReference>
<name>A0ABV2CV06_9RHOO</name>
<keyword evidence="3" id="KW-1185">Reference proteome</keyword>
<dbReference type="PROSITE" id="PS50914">
    <property type="entry name" value="BON"/>
    <property type="match status" value="1"/>
</dbReference>
<dbReference type="Pfam" id="PF04972">
    <property type="entry name" value="BON"/>
    <property type="match status" value="1"/>
</dbReference>
<organism evidence="2 3">
    <name type="scientific">Uliginosibacterium paludis</name>
    <dbReference type="NCBI Taxonomy" id="1615952"/>
    <lineage>
        <taxon>Bacteria</taxon>
        <taxon>Pseudomonadati</taxon>
        <taxon>Pseudomonadota</taxon>
        <taxon>Betaproteobacteria</taxon>
        <taxon>Rhodocyclales</taxon>
        <taxon>Zoogloeaceae</taxon>
        <taxon>Uliginosibacterium</taxon>
    </lineage>
</organism>
<evidence type="ECO:0000259" key="1">
    <source>
        <dbReference type="PROSITE" id="PS50914"/>
    </source>
</evidence>
<evidence type="ECO:0000313" key="3">
    <source>
        <dbReference type="Proteomes" id="UP001548590"/>
    </source>
</evidence>
<proteinExistence type="predicted"/>
<sequence>MIPRHSVRILLLAAFAGLLPACSRGPAEPRAGHTGLLPLSVSASAEDVFSASLESAGRMLQAYETGVRAIATREEADDALIDRRLRSEITEDATLRGLDVQISTHAGIVTLTGSLHRDEDRQRLISLSRSMEGVIFVNDRLRLVGPDGRAA</sequence>